<evidence type="ECO:0000313" key="2">
    <source>
        <dbReference type="EMBL" id="EMN1073795.1"/>
    </source>
</evidence>
<dbReference type="EMBL" id="ABFEVW020000079">
    <property type="protein sequence ID" value="EKU3570697.1"/>
    <property type="molecule type" value="Genomic_DNA"/>
</dbReference>
<comment type="caution">
    <text evidence="1">The sequence shown here is derived from an EMBL/GenBank/DDBJ whole genome shotgun (WGS) entry which is preliminary data.</text>
</comment>
<dbReference type="RefSeq" id="WP_057047661.1">
    <property type="nucleotide sequence ID" value="NZ_CP169779.1"/>
</dbReference>
<dbReference type="EMBL" id="ABFEVW030000080">
    <property type="protein sequence ID" value="EMN1073795.1"/>
    <property type="molecule type" value="Genomic_DNA"/>
</dbReference>
<gene>
    <name evidence="1" type="ORF">MKP18_004197</name>
    <name evidence="2" type="ORF">MKP18_004198</name>
</gene>
<dbReference type="AlphaFoldDB" id="A0AAD2U6H8"/>
<accession>A0AAD2U6H8</accession>
<evidence type="ECO:0000313" key="1">
    <source>
        <dbReference type="EMBL" id="EKU3570697.1"/>
    </source>
</evidence>
<reference evidence="1" key="1">
    <citation type="submission" date="2023-06" db="EMBL/GenBank/DDBJ databases">
        <authorList>
            <consortium name="Clinical and Environmental Microbiology Branch: Whole genome sequencing antimicrobial resistance pathogens in the healthcare setting"/>
        </authorList>
    </citation>
    <scope>NUCLEOTIDE SEQUENCE</scope>
    <source>
        <strain evidence="1">2021GN-00227</strain>
    </source>
</reference>
<protein>
    <submittedName>
        <fullName evidence="1">Uncharacterized protein</fullName>
    </submittedName>
</protein>
<proteinExistence type="predicted"/>
<name>A0AAD2U6H8_ACIBA</name>
<sequence>MEIQVNHNNQSFVVCINPIDSRSFVSQLIATAKAYAKTTSKNFHRMNEVLAHSIKCEDRDVMLQIWAKAFKEPSHG</sequence>
<organism evidence="1">
    <name type="scientific">Acinetobacter baumannii</name>
    <dbReference type="NCBI Taxonomy" id="470"/>
    <lineage>
        <taxon>Bacteria</taxon>
        <taxon>Pseudomonadati</taxon>
        <taxon>Pseudomonadota</taxon>
        <taxon>Gammaproteobacteria</taxon>
        <taxon>Moraxellales</taxon>
        <taxon>Moraxellaceae</taxon>
        <taxon>Acinetobacter</taxon>
        <taxon>Acinetobacter calcoaceticus/baumannii complex</taxon>
    </lineage>
</organism>